<accession>A0ABQ5EPH3</accession>
<evidence type="ECO:0000313" key="4">
    <source>
        <dbReference type="Proteomes" id="UP001151760"/>
    </source>
</evidence>
<sequence length="182" mass="21193">MSNSNSTKDTLVAGSDARPPILYQGNYLQWSSQFTNYIMRYKEQRLLINFVKNGPYMFREINDPENVDQKKMHKEEDLSVDELDADMGKEVIVGDPKCFKCGKQGQYSRNCLTRNIRNKTYFIERMLLVAKEQGQALTADEHDFLVYTDDKCEQLETNVVFMARLEKMKAFETEHDDFAEAS</sequence>
<proteinExistence type="predicted"/>
<evidence type="ECO:0000259" key="2">
    <source>
        <dbReference type="PROSITE" id="PS50158"/>
    </source>
</evidence>
<keyword evidence="4" id="KW-1185">Reference proteome</keyword>
<dbReference type="InterPro" id="IPR001878">
    <property type="entry name" value="Znf_CCHC"/>
</dbReference>
<dbReference type="Proteomes" id="UP001151760">
    <property type="component" value="Unassembled WGS sequence"/>
</dbReference>
<dbReference type="PROSITE" id="PS50158">
    <property type="entry name" value="ZF_CCHC"/>
    <property type="match status" value="1"/>
</dbReference>
<comment type="caution">
    <text evidence="3">The sequence shown here is derived from an EMBL/GenBank/DDBJ whole genome shotgun (WGS) entry which is preliminary data.</text>
</comment>
<keyword evidence="1" id="KW-0862">Zinc</keyword>
<keyword evidence="1" id="KW-0863">Zinc-finger</keyword>
<evidence type="ECO:0000313" key="3">
    <source>
        <dbReference type="EMBL" id="GJT52843.1"/>
    </source>
</evidence>
<dbReference type="EMBL" id="BQNB010016533">
    <property type="protein sequence ID" value="GJT52843.1"/>
    <property type="molecule type" value="Genomic_DNA"/>
</dbReference>
<reference evidence="3" key="1">
    <citation type="journal article" date="2022" name="Int. J. Mol. Sci.">
        <title>Draft Genome of Tanacetum Coccineum: Genomic Comparison of Closely Related Tanacetum-Family Plants.</title>
        <authorList>
            <person name="Yamashiro T."/>
            <person name="Shiraishi A."/>
            <person name="Nakayama K."/>
            <person name="Satake H."/>
        </authorList>
    </citation>
    <scope>NUCLEOTIDE SEQUENCE</scope>
</reference>
<gene>
    <name evidence="3" type="ORF">Tco_0979000</name>
</gene>
<name>A0ABQ5EPH3_9ASTR</name>
<evidence type="ECO:0000256" key="1">
    <source>
        <dbReference type="PROSITE-ProRule" id="PRU00047"/>
    </source>
</evidence>
<reference evidence="3" key="2">
    <citation type="submission" date="2022-01" db="EMBL/GenBank/DDBJ databases">
        <authorList>
            <person name="Yamashiro T."/>
            <person name="Shiraishi A."/>
            <person name="Satake H."/>
            <person name="Nakayama K."/>
        </authorList>
    </citation>
    <scope>NUCLEOTIDE SEQUENCE</scope>
</reference>
<keyword evidence="1" id="KW-0479">Metal-binding</keyword>
<protein>
    <submittedName>
        <fullName evidence="3">F-box domain containing protein</fullName>
    </submittedName>
</protein>
<feature type="domain" description="CCHC-type" evidence="2">
    <location>
        <begin position="97"/>
        <end position="111"/>
    </location>
</feature>
<organism evidence="3 4">
    <name type="scientific">Tanacetum coccineum</name>
    <dbReference type="NCBI Taxonomy" id="301880"/>
    <lineage>
        <taxon>Eukaryota</taxon>
        <taxon>Viridiplantae</taxon>
        <taxon>Streptophyta</taxon>
        <taxon>Embryophyta</taxon>
        <taxon>Tracheophyta</taxon>
        <taxon>Spermatophyta</taxon>
        <taxon>Magnoliopsida</taxon>
        <taxon>eudicotyledons</taxon>
        <taxon>Gunneridae</taxon>
        <taxon>Pentapetalae</taxon>
        <taxon>asterids</taxon>
        <taxon>campanulids</taxon>
        <taxon>Asterales</taxon>
        <taxon>Asteraceae</taxon>
        <taxon>Asteroideae</taxon>
        <taxon>Anthemideae</taxon>
        <taxon>Anthemidinae</taxon>
        <taxon>Tanacetum</taxon>
    </lineage>
</organism>